<dbReference type="Proteomes" id="UP001300763">
    <property type="component" value="Unassembled WGS sequence"/>
</dbReference>
<gene>
    <name evidence="1" type="ORF">PGB27_11625</name>
</gene>
<dbReference type="EMBL" id="JAQZAO010000004">
    <property type="protein sequence ID" value="MDD7965995.1"/>
    <property type="molecule type" value="Genomic_DNA"/>
</dbReference>
<evidence type="ECO:0000313" key="1">
    <source>
        <dbReference type="EMBL" id="MDD7965995.1"/>
    </source>
</evidence>
<reference evidence="1 2" key="1">
    <citation type="submission" date="2023-02" db="EMBL/GenBank/DDBJ databases">
        <title>Genome sequencing required for Actinomycetospora new species description.</title>
        <authorList>
            <person name="Saimee Y."/>
            <person name="Duangmal K."/>
        </authorList>
    </citation>
    <scope>NUCLEOTIDE SEQUENCE [LARGE SCALE GENOMIC DNA]</scope>
    <source>
        <strain evidence="1 2">DW7H6</strain>
    </source>
</reference>
<sequence length="59" mass="6130">MNVLLAPLRPLADVLDLTAEAVAAVGTVSVAALGVVLTRLEPSDESPRVQVVPGRRPQT</sequence>
<protein>
    <submittedName>
        <fullName evidence="1">Uncharacterized protein</fullName>
    </submittedName>
</protein>
<keyword evidence="2" id="KW-1185">Reference proteome</keyword>
<proteinExistence type="predicted"/>
<evidence type="ECO:0000313" key="2">
    <source>
        <dbReference type="Proteomes" id="UP001300763"/>
    </source>
</evidence>
<dbReference type="RefSeq" id="WP_274200519.1">
    <property type="nucleotide sequence ID" value="NZ_JAQZAO010000004.1"/>
</dbReference>
<name>A0ABT5ST27_9PSEU</name>
<accession>A0ABT5ST27</accession>
<organism evidence="1 2">
    <name type="scientific">Actinomycetospora lemnae</name>
    <dbReference type="NCBI Taxonomy" id="3019891"/>
    <lineage>
        <taxon>Bacteria</taxon>
        <taxon>Bacillati</taxon>
        <taxon>Actinomycetota</taxon>
        <taxon>Actinomycetes</taxon>
        <taxon>Pseudonocardiales</taxon>
        <taxon>Pseudonocardiaceae</taxon>
        <taxon>Actinomycetospora</taxon>
    </lineage>
</organism>
<comment type="caution">
    <text evidence="1">The sequence shown here is derived from an EMBL/GenBank/DDBJ whole genome shotgun (WGS) entry which is preliminary data.</text>
</comment>